<dbReference type="InterPro" id="IPR009075">
    <property type="entry name" value="AcylCo_DH/oxidase_C"/>
</dbReference>
<dbReference type="Gene3D" id="1.10.540.10">
    <property type="entry name" value="Acyl-CoA dehydrogenase/oxidase, N-terminal domain"/>
    <property type="match status" value="1"/>
</dbReference>
<evidence type="ECO:0000313" key="9">
    <source>
        <dbReference type="Proteomes" id="UP000218067"/>
    </source>
</evidence>
<dbReference type="InterPro" id="IPR037069">
    <property type="entry name" value="AcylCoA_DH/ox_N_sf"/>
</dbReference>
<keyword evidence="5" id="KW-0560">Oxidoreductase</keyword>
<dbReference type="InterPro" id="IPR009100">
    <property type="entry name" value="AcylCoA_DH/oxidase_NM_dom_sf"/>
</dbReference>
<dbReference type="SUPFAM" id="SSF56645">
    <property type="entry name" value="Acyl-CoA dehydrogenase NM domain-like"/>
    <property type="match status" value="1"/>
</dbReference>
<sequence>MEFALDEQQRDFAASIDAALAAADLPAAVRAWSAGDVAPGHKVWEQLANLGVTALTVSEKFDGLGAHPIDLVVALERLGRWCVPGPVAESIAVAPVLLADDDRSAGLACGELIATVALPPHAPRAVDADTAGLVLVAGESGVCEAAVADCHESIDPSRRSYDVTATGAAWQADVKRAYEFGALATAAQLIGAAEALLDATVDYAKQRTQFGRVIGSYQAIKHKLADVHIAIELARPLVHGAALSLQPRDVSAAKVAAGDAALLAARNALQTHGAIGFTQEHDLSLWLLRVQALRSAWGTPEVHRRRVLEAL</sequence>
<dbReference type="InterPro" id="IPR013786">
    <property type="entry name" value="AcylCoA_DH/ox_N"/>
</dbReference>
<evidence type="ECO:0000256" key="3">
    <source>
        <dbReference type="ARBA" id="ARBA00022630"/>
    </source>
</evidence>
<reference evidence="8 9" key="1">
    <citation type="submission" date="2016-08" db="EMBL/GenBank/DDBJ databases">
        <title>Complete genome sequence of Mycobacterium shinshuense, a subspecies of M. ulcerans.</title>
        <authorList>
            <person name="Yoshida M."/>
            <person name="Ogura Y."/>
            <person name="Hayashi T."/>
            <person name="Hoshino Y."/>
        </authorList>
    </citation>
    <scope>NUCLEOTIDE SEQUENCE [LARGE SCALE GENOMIC DNA]</scope>
    <source>
        <strain evidence="9">ATCC 33728</strain>
    </source>
</reference>
<evidence type="ECO:0000259" key="7">
    <source>
        <dbReference type="Pfam" id="PF02771"/>
    </source>
</evidence>
<organism evidence="8 9">
    <name type="scientific">Mycobacterium ulcerans subsp. shinshuense</name>
    <dbReference type="NCBI Taxonomy" id="1124626"/>
    <lineage>
        <taxon>Bacteria</taxon>
        <taxon>Bacillati</taxon>
        <taxon>Actinomycetota</taxon>
        <taxon>Actinomycetes</taxon>
        <taxon>Mycobacteriales</taxon>
        <taxon>Mycobacteriaceae</taxon>
        <taxon>Mycobacterium</taxon>
        <taxon>Mycobacterium ulcerans group</taxon>
    </lineage>
</organism>
<gene>
    <name evidence="8" type="primary">fadE32</name>
    <name evidence="8" type="ORF">SHTP_0384</name>
</gene>
<dbReference type="RefSeq" id="WP_096369617.1">
    <property type="nucleotide sequence ID" value="NZ_AP017624.1"/>
</dbReference>
<evidence type="ECO:0000313" key="8">
    <source>
        <dbReference type="EMBL" id="BAV39769.1"/>
    </source>
</evidence>
<evidence type="ECO:0000259" key="6">
    <source>
        <dbReference type="Pfam" id="PF00441"/>
    </source>
</evidence>
<dbReference type="InterPro" id="IPR036250">
    <property type="entry name" value="AcylCo_DH-like_C"/>
</dbReference>
<dbReference type="EMBL" id="AP017624">
    <property type="protein sequence ID" value="BAV39769.1"/>
    <property type="molecule type" value="Genomic_DNA"/>
</dbReference>
<name>A0A1B4XY99_MYCUL</name>
<comment type="cofactor">
    <cofactor evidence="1">
        <name>FAD</name>
        <dbReference type="ChEBI" id="CHEBI:57692"/>
    </cofactor>
</comment>
<dbReference type="AlphaFoldDB" id="A0A1B4XY99"/>
<dbReference type="PANTHER" id="PTHR43884:SF20">
    <property type="entry name" value="ACYL-COA DEHYDROGENASE FADE28"/>
    <property type="match status" value="1"/>
</dbReference>
<dbReference type="Gene3D" id="1.20.140.10">
    <property type="entry name" value="Butyryl-CoA Dehydrogenase, subunit A, domain 3"/>
    <property type="match status" value="1"/>
</dbReference>
<proteinExistence type="inferred from homology"/>
<keyword evidence="3" id="KW-0285">Flavoprotein</keyword>
<dbReference type="SUPFAM" id="SSF47203">
    <property type="entry name" value="Acyl-CoA dehydrogenase C-terminal domain-like"/>
    <property type="match status" value="1"/>
</dbReference>
<dbReference type="GO" id="GO:0003995">
    <property type="term" value="F:acyl-CoA dehydrogenase activity"/>
    <property type="evidence" value="ECO:0007669"/>
    <property type="project" value="TreeGrafter"/>
</dbReference>
<dbReference type="PANTHER" id="PTHR43884">
    <property type="entry name" value="ACYL-COA DEHYDROGENASE"/>
    <property type="match status" value="1"/>
</dbReference>
<evidence type="ECO:0000256" key="5">
    <source>
        <dbReference type="ARBA" id="ARBA00023002"/>
    </source>
</evidence>
<dbReference type="Pfam" id="PF00441">
    <property type="entry name" value="Acyl-CoA_dh_1"/>
    <property type="match status" value="1"/>
</dbReference>
<protein>
    <submittedName>
        <fullName evidence="8">Acyl-CoA dehydrogenase</fullName>
    </submittedName>
</protein>
<feature type="domain" description="Acyl-CoA dehydrogenase/oxidase C-terminal" evidence="6">
    <location>
        <begin position="178"/>
        <end position="310"/>
    </location>
</feature>
<dbReference type="Proteomes" id="UP000218067">
    <property type="component" value="Chromosome"/>
</dbReference>
<comment type="similarity">
    <text evidence="2">Belongs to the acyl-CoA dehydrogenase family.</text>
</comment>
<dbReference type="GeneID" id="93435059"/>
<evidence type="ECO:0000256" key="2">
    <source>
        <dbReference type="ARBA" id="ARBA00009347"/>
    </source>
</evidence>
<feature type="domain" description="Acyl-CoA dehydrogenase/oxidase N-terminal" evidence="7">
    <location>
        <begin position="7"/>
        <end position="88"/>
    </location>
</feature>
<dbReference type="Pfam" id="PF02771">
    <property type="entry name" value="Acyl-CoA_dh_N"/>
    <property type="match status" value="1"/>
</dbReference>
<accession>A0A1B4XY99</accession>
<dbReference type="GO" id="GO:0050660">
    <property type="term" value="F:flavin adenine dinucleotide binding"/>
    <property type="evidence" value="ECO:0007669"/>
    <property type="project" value="InterPro"/>
</dbReference>
<evidence type="ECO:0000256" key="4">
    <source>
        <dbReference type="ARBA" id="ARBA00022827"/>
    </source>
</evidence>
<evidence type="ECO:0000256" key="1">
    <source>
        <dbReference type="ARBA" id="ARBA00001974"/>
    </source>
</evidence>
<keyword evidence="4" id="KW-0274">FAD</keyword>